<reference evidence="1 6" key="1">
    <citation type="submission" date="2019-02" db="EMBL/GenBank/DDBJ databases">
        <title>Bacterial novel species Emticicia sp. 17J42-9 isolated from soil.</title>
        <authorList>
            <person name="Jung H.-Y."/>
        </authorList>
    </citation>
    <scope>NUCLEOTIDE SEQUENCE [LARGE SCALE GENOMIC DNA]</scope>
    <source>
        <strain evidence="1 6">17J42-9</strain>
    </source>
</reference>
<evidence type="ECO:0000313" key="2">
    <source>
        <dbReference type="EMBL" id="RYU93091.1"/>
    </source>
</evidence>
<dbReference type="EMBL" id="SEWF01000056">
    <property type="protein sequence ID" value="RYU93093.1"/>
    <property type="molecule type" value="Genomic_DNA"/>
</dbReference>
<comment type="caution">
    <text evidence="1">The sequence shown here is derived from an EMBL/GenBank/DDBJ whole genome shotgun (WGS) entry which is preliminary data.</text>
</comment>
<sequence>MPNSEIEIGKYQLTNNKLLNVGLFSPNNNSSFPTDLISEIGEVNITKIDGYNLSGTFFFTCKEYKITKGEFNDISYY</sequence>
<dbReference type="OrthoDB" id="881763at2"/>
<gene>
    <name evidence="4" type="ORF">EWM59_05255</name>
    <name evidence="5" type="ORF">EWM59_05265</name>
    <name evidence="1" type="ORF">EWM59_23675</name>
    <name evidence="2" type="ORF">EWM59_23685</name>
    <name evidence="3" type="ORF">EWM59_23695</name>
</gene>
<dbReference type="EMBL" id="SEWF01000006">
    <property type="protein sequence ID" value="RYU96563.1"/>
    <property type="molecule type" value="Genomic_DNA"/>
</dbReference>
<keyword evidence="6" id="KW-1185">Reference proteome</keyword>
<accession>A0A4Q5LUD5</accession>
<dbReference type="InterPro" id="IPR046219">
    <property type="entry name" value="DUF6252"/>
</dbReference>
<dbReference type="Pfam" id="PF19765">
    <property type="entry name" value="DUF6252"/>
    <property type="match status" value="1"/>
</dbReference>
<name>A0A4Q5LUD5_9BACT</name>
<dbReference type="EMBL" id="SEWF01000006">
    <property type="protein sequence ID" value="RYU96561.1"/>
    <property type="molecule type" value="Genomic_DNA"/>
</dbReference>
<evidence type="ECO:0000313" key="6">
    <source>
        <dbReference type="Proteomes" id="UP000293162"/>
    </source>
</evidence>
<evidence type="ECO:0000313" key="3">
    <source>
        <dbReference type="EMBL" id="RYU93093.1"/>
    </source>
</evidence>
<protein>
    <submittedName>
        <fullName evidence="1">Uncharacterized protein</fullName>
    </submittedName>
</protein>
<evidence type="ECO:0000313" key="1">
    <source>
        <dbReference type="EMBL" id="RYU93089.1"/>
    </source>
</evidence>
<evidence type="ECO:0000313" key="5">
    <source>
        <dbReference type="EMBL" id="RYU96563.1"/>
    </source>
</evidence>
<dbReference type="RefSeq" id="WP_130019897.1">
    <property type="nucleotide sequence ID" value="NZ_SEWF01000006.1"/>
</dbReference>
<organism evidence="1 6">
    <name type="scientific">Emticicia agri</name>
    <dbReference type="NCBI Taxonomy" id="2492393"/>
    <lineage>
        <taxon>Bacteria</taxon>
        <taxon>Pseudomonadati</taxon>
        <taxon>Bacteroidota</taxon>
        <taxon>Cytophagia</taxon>
        <taxon>Cytophagales</taxon>
        <taxon>Leadbetterellaceae</taxon>
        <taxon>Emticicia</taxon>
    </lineage>
</organism>
<dbReference type="EMBL" id="SEWF01000056">
    <property type="protein sequence ID" value="RYU93089.1"/>
    <property type="molecule type" value="Genomic_DNA"/>
</dbReference>
<proteinExistence type="predicted"/>
<dbReference type="EMBL" id="SEWF01000056">
    <property type="protein sequence ID" value="RYU93091.1"/>
    <property type="molecule type" value="Genomic_DNA"/>
</dbReference>
<dbReference type="AlphaFoldDB" id="A0A4Q5LUD5"/>
<evidence type="ECO:0000313" key="4">
    <source>
        <dbReference type="EMBL" id="RYU96561.1"/>
    </source>
</evidence>
<dbReference type="Proteomes" id="UP000293162">
    <property type="component" value="Unassembled WGS sequence"/>
</dbReference>